<protein>
    <submittedName>
        <fullName evidence="1">Uncharacterized protein</fullName>
    </submittedName>
</protein>
<dbReference type="EMBL" id="CADIKH010000115">
    <property type="protein sequence ID" value="CAB3774418.1"/>
    <property type="molecule type" value="Genomic_DNA"/>
</dbReference>
<dbReference type="Proteomes" id="UP000494363">
    <property type="component" value="Unassembled WGS sequence"/>
</dbReference>
<accession>A0A6J5F6D3</accession>
<keyword evidence="2" id="KW-1185">Reference proteome</keyword>
<name>A0A6J5F6D3_9BURK</name>
<proteinExistence type="predicted"/>
<reference evidence="1 2" key="1">
    <citation type="submission" date="2020-04" db="EMBL/GenBank/DDBJ databases">
        <authorList>
            <person name="De Canck E."/>
        </authorList>
    </citation>
    <scope>NUCLEOTIDE SEQUENCE [LARGE SCALE GENOMIC DNA]</scope>
    <source>
        <strain evidence="1 2">LMG 29542</strain>
    </source>
</reference>
<evidence type="ECO:0000313" key="2">
    <source>
        <dbReference type="Proteomes" id="UP000494363"/>
    </source>
</evidence>
<organism evidence="1 2">
    <name type="scientific">Paraburkholderia humisilvae</name>
    <dbReference type="NCBI Taxonomy" id="627669"/>
    <lineage>
        <taxon>Bacteria</taxon>
        <taxon>Pseudomonadati</taxon>
        <taxon>Pseudomonadota</taxon>
        <taxon>Betaproteobacteria</taxon>
        <taxon>Burkholderiales</taxon>
        <taxon>Burkholderiaceae</taxon>
        <taxon>Paraburkholderia</taxon>
    </lineage>
</organism>
<gene>
    <name evidence="1" type="ORF">LMG29542_07796</name>
</gene>
<evidence type="ECO:0000313" key="1">
    <source>
        <dbReference type="EMBL" id="CAB3774418.1"/>
    </source>
</evidence>
<sequence length="57" mass="6482">MHNKLNHNGRNLGASSRGILVWVTTINFARVPYNRILYQNQSGTINGQFVTAYVQTF</sequence>
<dbReference type="AlphaFoldDB" id="A0A6J5F6D3"/>